<evidence type="ECO:0000256" key="1">
    <source>
        <dbReference type="SAM" id="Phobius"/>
    </source>
</evidence>
<keyword evidence="1" id="KW-0472">Membrane</keyword>
<feature type="transmembrane region" description="Helical" evidence="1">
    <location>
        <begin position="68"/>
        <end position="85"/>
    </location>
</feature>
<dbReference type="EMBL" id="CAESAN010000121">
    <property type="protein sequence ID" value="CAB4346280.1"/>
    <property type="molecule type" value="Genomic_DNA"/>
</dbReference>
<gene>
    <name evidence="2" type="ORF">UFOPK3547_01307</name>
</gene>
<organism evidence="2">
    <name type="scientific">freshwater metagenome</name>
    <dbReference type="NCBI Taxonomy" id="449393"/>
    <lineage>
        <taxon>unclassified sequences</taxon>
        <taxon>metagenomes</taxon>
        <taxon>ecological metagenomes</taxon>
    </lineage>
</organism>
<name>A0A6J5ZZT1_9ZZZZ</name>
<feature type="transmembrane region" description="Helical" evidence="1">
    <location>
        <begin position="45"/>
        <end position="61"/>
    </location>
</feature>
<protein>
    <submittedName>
        <fullName evidence="2">Unannotated protein</fullName>
    </submittedName>
</protein>
<evidence type="ECO:0000313" key="2">
    <source>
        <dbReference type="EMBL" id="CAB4346280.1"/>
    </source>
</evidence>
<keyword evidence="1" id="KW-0812">Transmembrane</keyword>
<feature type="transmembrane region" description="Helical" evidence="1">
    <location>
        <begin position="105"/>
        <end position="134"/>
    </location>
</feature>
<proteinExistence type="predicted"/>
<sequence length="136" mass="13594">MLLTAVGAIGVAVLLLATVIPVLQVEANAAIPDAFSRNGWELHGPLLPLLALAGVAALLGCRRGRRGAMAALAGCGLLALLLVLLTDVQEIGSSGLLPGSFAEGFVVAGPGAYLEVLGAVLMLLAGGLLSLFALDE</sequence>
<keyword evidence="1" id="KW-1133">Transmembrane helix</keyword>
<accession>A0A6J5ZZT1</accession>
<dbReference type="AlphaFoldDB" id="A0A6J5ZZT1"/>
<reference evidence="2" key="1">
    <citation type="submission" date="2020-05" db="EMBL/GenBank/DDBJ databases">
        <authorList>
            <person name="Chiriac C."/>
            <person name="Salcher M."/>
            <person name="Ghai R."/>
            <person name="Kavagutti S V."/>
        </authorList>
    </citation>
    <scope>NUCLEOTIDE SEQUENCE</scope>
</reference>